<evidence type="ECO:0000313" key="2">
    <source>
        <dbReference type="WBParaSite" id="L893_g18271.t1"/>
    </source>
</evidence>
<dbReference type="AlphaFoldDB" id="A0A1I7YP16"/>
<organism evidence="1 2">
    <name type="scientific">Steinernema glaseri</name>
    <dbReference type="NCBI Taxonomy" id="37863"/>
    <lineage>
        <taxon>Eukaryota</taxon>
        <taxon>Metazoa</taxon>
        <taxon>Ecdysozoa</taxon>
        <taxon>Nematoda</taxon>
        <taxon>Chromadorea</taxon>
        <taxon>Rhabditida</taxon>
        <taxon>Tylenchina</taxon>
        <taxon>Panagrolaimomorpha</taxon>
        <taxon>Strongyloidoidea</taxon>
        <taxon>Steinernematidae</taxon>
        <taxon>Steinernema</taxon>
    </lineage>
</organism>
<name>A0A1I7YP16_9BILA</name>
<sequence length="131" mass="15189">MATYELHDDKPESIFNFATILNVHGEHLEEGMYSSSLVQVLRFPSASSLLRLDGNKTDKRQESSPKDCSGFRTYRLLDVVRLALHRVHLVALLRLHLENRAESSFPEHLDHLNRDYKSSEKRFLPRRRGAC</sequence>
<dbReference type="WBParaSite" id="L893_g18271.t1">
    <property type="protein sequence ID" value="L893_g18271.t1"/>
    <property type="gene ID" value="L893_g18271"/>
</dbReference>
<reference evidence="2" key="1">
    <citation type="submission" date="2016-11" db="UniProtKB">
        <authorList>
            <consortium name="WormBaseParasite"/>
        </authorList>
    </citation>
    <scope>IDENTIFICATION</scope>
</reference>
<keyword evidence="1" id="KW-1185">Reference proteome</keyword>
<proteinExistence type="predicted"/>
<dbReference type="Proteomes" id="UP000095287">
    <property type="component" value="Unplaced"/>
</dbReference>
<accession>A0A1I7YP16</accession>
<evidence type="ECO:0000313" key="1">
    <source>
        <dbReference type="Proteomes" id="UP000095287"/>
    </source>
</evidence>
<protein>
    <submittedName>
        <fullName evidence="2">Uncharacterized protein</fullName>
    </submittedName>
</protein>